<evidence type="ECO:0000313" key="2">
    <source>
        <dbReference type="Proteomes" id="UP001359559"/>
    </source>
</evidence>
<proteinExistence type="predicted"/>
<comment type="caution">
    <text evidence="1">The sequence shown here is derived from an EMBL/GenBank/DDBJ whole genome shotgun (WGS) entry which is preliminary data.</text>
</comment>
<keyword evidence="2" id="KW-1185">Reference proteome</keyword>
<dbReference type="Proteomes" id="UP001359559">
    <property type="component" value="Unassembled WGS sequence"/>
</dbReference>
<dbReference type="EMBL" id="JAYKXN010000006">
    <property type="protein sequence ID" value="KAK7277862.1"/>
    <property type="molecule type" value="Genomic_DNA"/>
</dbReference>
<accession>A0AAN9FJX5</accession>
<reference evidence="1 2" key="1">
    <citation type="submission" date="2024-01" db="EMBL/GenBank/DDBJ databases">
        <title>The genomes of 5 underutilized Papilionoideae crops provide insights into root nodulation and disease resistance.</title>
        <authorList>
            <person name="Yuan L."/>
        </authorList>
    </citation>
    <scope>NUCLEOTIDE SEQUENCE [LARGE SCALE GENOMIC DNA]</scope>
    <source>
        <strain evidence="1">LY-2023</strain>
        <tissue evidence="1">Leaf</tissue>
    </source>
</reference>
<organism evidence="1 2">
    <name type="scientific">Clitoria ternatea</name>
    <name type="common">Butterfly pea</name>
    <dbReference type="NCBI Taxonomy" id="43366"/>
    <lineage>
        <taxon>Eukaryota</taxon>
        <taxon>Viridiplantae</taxon>
        <taxon>Streptophyta</taxon>
        <taxon>Embryophyta</taxon>
        <taxon>Tracheophyta</taxon>
        <taxon>Spermatophyta</taxon>
        <taxon>Magnoliopsida</taxon>
        <taxon>eudicotyledons</taxon>
        <taxon>Gunneridae</taxon>
        <taxon>Pentapetalae</taxon>
        <taxon>rosids</taxon>
        <taxon>fabids</taxon>
        <taxon>Fabales</taxon>
        <taxon>Fabaceae</taxon>
        <taxon>Papilionoideae</taxon>
        <taxon>50 kb inversion clade</taxon>
        <taxon>NPAAA clade</taxon>
        <taxon>indigoferoid/millettioid clade</taxon>
        <taxon>Phaseoleae</taxon>
        <taxon>Clitoria</taxon>
    </lineage>
</organism>
<name>A0AAN9FJX5_CLITE</name>
<dbReference type="AlphaFoldDB" id="A0AAN9FJX5"/>
<evidence type="ECO:0000313" key="1">
    <source>
        <dbReference type="EMBL" id="KAK7277862.1"/>
    </source>
</evidence>
<protein>
    <submittedName>
        <fullName evidence="1">Uncharacterized protein</fullName>
    </submittedName>
</protein>
<gene>
    <name evidence="1" type="ORF">RJT34_22881</name>
</gene>
<sequence>MKNSKTSGKYGLQSYEDPLLDCLIEACPGDSSNEASPASCSNRALVPCSNPEISDDVPLTNQTVVDTASAASGTENQFLIKGVGTESETHVPVRPVVISSVVTEPGNHLFFNAVDTVSAETESDYQLSIFAIIFIGFKTEFESMINYHAYFYCLADCSPVGNLALGENHGSSPRLVASLCNKRRRPCYGWISSDDDEELTVITRSKVSDMLANDGVN</sequence>